<feature type="compositionally biased region" description="Acidic residues" evidence="1">
    <location>
        <begin position="288"/>
        <end position="301"/>
    </location>
</feature>
<reference evidence="2 3" key="1">
    <citation type="submission" date="2017-06" db="EMBL/GenBank/DDBJ databases">
        <title>Draft genome sequence of a variant of Elsinoe murrayae.</title>
        <authorList>
            <person name="Cheng Q."/>
        </authorList>
    </citation>
    <scope>NUCLEOTIDE SEQUENCE [LARGE SCALE GENOMIC DNA]</scope>
    <source>
        <strain evidence="2 3">CQ-2017a</strain>
    </source>
</reference>
<keyword evidence="3" id="KW-1185">Reference proteome</keyword>
<evidence type="ECO:0000256" key="1">
    <source>
        <dbReference type="SAM" id="MobiDB-lite"/>
    </source>
</evidence>
<dbReference type="Proteomes" id="UP000243797">
    <property type="component" value="Unassembled WGS sequence"/>
</dbReference>
<feature type="compositionally biased region" description="Low complexity" evidence="1">
    <location>
        <begin position="240"/>
        <end position="263"/>
    </location>
</feature>
<evidence type="ECO:0000313" key="3">
    <source>
        <dbReference type="Proteomes" id="UP000243797"/>
    </source>
</evidence>
<gene>
    <name evidence="2" type="ORF">CAC42_5193</name>
</gene>
<dbReference type="AlphaFoldDB" id="A0A2K1QUA7"/>
<name>A0A2K1QUA7_9PEZI</name>
<comment type="caution">
    <text evidence="2">The sequence shown here is derived from an EMBL/GenBank/DDBJ whole genome shotgun (WGS) entry which is preliminary data.</text>
</comment>
<organism evidence="2 3">
    <name type="scientific">Sphaceloma murrayae</name>
    <dbReference type="NCBI Taxonomy" id="2082308"/>
    <lineage>
        <taxon>Eukaryota</taxon>
        <taxon>Fungi</taxon>
        <taxon>Dikarya</taxon>
        <taxon>Ascomycota</taxon>
        <taxon>Pezizomycotina</taxon>
        <taxon>Dothideomycetes</taxon>
        <taxon>Dothideomycetidae</taxon>
        <taxon>Myriangiales</taxon>
        <taxon>Elsinoaceae</taxon>
        <taxon>Sphaceloma</taxon>
    </lineage>
</organism>
<evidence type="ECO:0000313" key="2">
    <source>
        <dbReference type="EMBL" id="PNS18654.1"/>
    </source>
</evidence>
<accession>A0A2K1QUA7</accession>
<feature type="compositionally biased region" description="Low complexity" evidence="1">
    <location>
        <begin position="271"/>
        <end position="287"/>
    </location>
</feature>
<feature type="compositionally biased region" description="Polar residues" evidence="1">
    <location>
        <begin position="201"/>
        <end position="239"/>
    </location>
</feature>
<proteinExistence type="predicted"/>
<dbReference type="EMBL" id="NKHZ01000039">
    <property type="protein sequence ID" value="PNS18654.1"/>
    <property type="molecule type" value="Genomic_DNA"/>
</dbReference>
<protein>
    <submittedName>
        <fullName evidence="2">Uncharacterized protein</fullName>
    </submittedName>
</protein>
<dbReference type="InParanoid" id="A0A2K1QUA7"/>
<feature type="compositionally biased region" description="Low complexity" evidence="1">
    <location>
        <begin position="312"/>
        <end position="329"/>
    </location>
</feature>
<dbReference type="OrthoDB" id="3945923at2759"/>
<feature type="region of interest" description="Disordered" evidence="1">
    <location>
        <begin position="201"/>
        <end position="329"/>
    </location>
</feature>
<sequence length="650" mass="68410">MDQVWPRARPETRESGYAQGQETLDFELSWSIVASGADVVAVKAAVTNPQVFCQFYISKTQKTTPFSALGVARTTTACQCIRQSGGKLTITTPTPRTCATAKCSTDDIATIKKEFKKPLVFCKFFTALKGRTLRTNPHAASYDSSMSSYNQGSSCIHRYIIDDITDDNIINDISIIDEIISDIIDGVVDNVLYDDDKQCNLSTSESPGTTDLARSTNVVGTLSPTPKAKSSFTLSTPSLKPTTATRRTTKAVSMTTTTTTTVDTTEEETSTTESTQTTQPPSTTTEESNAEETSVDDDDDSNLAGRLRGAKTTTTTTTTSRTTTTTTTTTTTLPFCSSTAIKSLMSDSSATPFCWSALSVPTATFTVRSISTTTATLTVTNTNVAYTTSFTTQQITRLPNATETFFVTNFATCGGGNTFAKRDAQAAQTSSPGTTATPSYLRSLSPAAVTSACKCLTALPIPTITKTVVFNGPIVTVTSRTDLNVVSTVIKTITSINYSNASSVPTVTATTTITSTATAPGGAVVTNALAPKVPGVFVKYPGYSPGDDVPGLLSCQCSVAMGGTCDFTDYGTTTIPASTCTDFNSCISSCAYLNTRVTTNKCTGVYFDGDVGFCTLLGPSYLPMVDTSACGVFSGNASSNSGFAALIRSS</sequence>